<organism evidence="2 3">
    <name type="scientific">Spodoptera littoralis</name>
    <name type="common">Egyptian cotton leafworm</name>
    <dbReference type="NCBI Taxonomy" id="7109"/>
    <lineage>
        <taxon>Eukaryota</taxon>
        <taxon>Metazoa</taxon>
        <taxon>Ecdysozoa</taxon>
        <taxon>Arthropoda</taxon>
        <taxon>Hexapoda</taxon>
        <taxon>Insecta</taxon>
        <taxon>Pterygota</taxon>
        <taxon>Neoptera</taxon>
        <taxon>Endopterygota</taxon>
        <taxon>Lepidoptera</taxon>
        <taxon>Glossata</taxon>
        <taxon>Ditrysia</taxon>
        <taxon>Noctuoidea</taxon>
        <taxon>Noctuidae</taxon>
        <taxon>Amphipyrinae</taxon>
        <taxon>Spodoptera</taxon>
    </lineage>
</organism>
<dbReference type="AlphaFoldDB" id="A0A9P0MW60"/>
<dbReference type="Proteomes" id="UP001153321">
    <property type="component" value="Chromosome 11"/>
</dbReference>
<protein>
    <recommendedName>
        <fullName evidence="1">CHK kinase-like domain-containing protein</fullName>
    </recommendedName>
</protein>
<dbReference type="PANTHER" id="PTHR11012:SF30">
    <property type="entry name" value="PROTEIN KINASE-LIKE DOMAIN-CONTAINING"/>
    <property type="match status" value="1"/>
</dbReference>
<dbReference type="SMART" id="SM00587">
    <property type="entry name" value="CHK"/>
    <property type="match status" value="1"/>
</dbReference>
<dbReference type="Pfam" id="PF02958">
    <property type="entry name" value="EcKL"/>
    <property type="match status" value="1"/>
</dbReference>
<feature type="domain" description="CHK kinase-like" evidence="1">
    <location>
        <begin position="142"/>
        <end position="242"/>
    </location>
</feature>
<evidence type="ECO:0000313" key="2">
    <source>
        <dbReference type="EMBL" id="CAH1635596.1"/>
    </source>
</evidence>
<evidence type="ECO:0000259" key="1">
    <source>
        <dbReference type="SMART" id="SM00587"/>
    </source>
</evidence>
<keyword evidence="3" id="KW-1185">Reference proteome</keyword>
<gene>
    <name evidence="2" type="ORF">SPLIT_LOCUS958</name>
</gene>
<dbReference type="EMBL" id="LR824542">
    <property type="protein sequence ID" value="CAH1635596.1"/>
    <property type="molecule type" value="Genomic_DNA"/>
</dbReference>
<proteinExistence type="predicted"/>
<dbReference type="SUPFAM" id="SSF56112">
    <property type="entry name" value="Protein kinase-like (PK-like)"/>
    <property type="match status" value="1"/>
</dbReference>
<reference evidence="2" key="1">
    <citation type="submission" date="2022-02" db="EMBL/GenBank/DDBJ databases">
        <authorList>
            <person name="King R."/>
        </authorList>
    </citation>
    <scope>NUCLEOTIDE SEQUENCE</scope>
</reference>
<accession>A0A9P0MW60</accession>
<dbReference type="InterPro" id="IPR015897">
    <property type="entry name" value="CHK_kinase-like"/>
</dbReference>
<dbReference type="InterPro" id="IPR011009">
    <property type="entry name" value="Kinase-like_dom_sf"/>
</dbReference>
<sequence>MQVESRSEHFELDKQYICPNKISNKLDQCITNIAKNNGFVKYDIEKKEFCTNGGSYLGLLYEINIYGDTKEGEKELNIFVKSILPGENDLQILSVHDVYENETFAYNVLFKMFDEVQEEANVPIKERYKTVKSYEESDAEIIIMENVAKKGFKTGHRMDVVSLEFAKTAIEELAKFHALSFVLKDGEISELIPVDYQMMYYGCPVVDFLYCIMCCTDKEFRKNYLVHLKNVYHEAMARFLKHFDLDINELYSRELFEKDYDARLESGLVMSFIFLPFVLAAEDDVPDLTKDDRDMNNLSFNVDKRYKSRIQGIIEDYIEWGII</sequence>
<dbReference type="InterPro" id="IPR004119">
    <property type="entry name" value="EcKL"/>
</dbReference>
<dbReference type="PANTHER" id="PTHR11012">
    <property type="entry name" value="PROTEIN KINASE-LIKE DOMAIN-CONTAINING"/>
    <property type="match status" value="1"/>
</dbReference>
<name>A0A9P0MW60_SPOLI</name>
<evidence type="ECO:0000313" key="3">
    <source>
        <dbReference type="Proteomes" id="UP001153321"/>
    </source>
</evidence>